<keyword evidence="9" id="KW-1185">Reference proteome</keyword>
<comment type="subcellular location">
    <subcellularLocation>
        <location evidence="1">Membrane</location>
        <topology evidence="1">Multi-pass membrane protein</topology>
    </subcellularLocation>
</comment>
<evidence type="ECO:0000256" key="7">
    <source>
        <dbReference type="SAM" id="SignalP"/>
    </source>
</evidence>
<keyword evidence="5 6" id="KW-0472">Membrane</keyword>
<keyword evidence="7" id="KW-0732">Signal</keyword>
<sequence length="487" mass="54080">MPRLVLIIFIFALLCWNSGTLFASDQLSGAQGNDPKTYMSNLVTDLENKDLEKAYEDLAIIKKWWSSNKTAVKQDSIDMALEIDRQIASLSLAFLNKDAAQASEIAGTLQFSLNNYSDGAYISNSGKSAMTLETYIVKLQKVGNLLEKQNWLEAQKEVKLLQREWLSVEGDVVSQSQTKYNNAERDLVLLDANLNNREKQNQAIQVVERLIQSLTPLLDAQYSWWDAALIPLREGLEGLLVVGTLLMYTKRSQSTLANRWIIGGAAAALLVCLVVGVIVSLLLSSSTFGHNNTLINGWTGVIASVMLLYVSYWLHRNSDVKRWNQFLQAQSNKALTSGRMISFALLAFFAIVREGLETVIFLVGMVGKMSNVALSAGIIAGFGILAICAVVMIKAGTRLPIRPVFLVSSLIVFYLCFKFIGSGIHSLQMAGVIPSTMQDYLPERMALSIYPSWYSFLPQLVFVLAAIAIWLYQKLGSTRYSKNRTII</sequence>
<proteinExistence type="inferred from homology"/>
<organism evidence="8 9">
    <name type="scientific">Paenibacillus glycanilyticus</name>
    <dbReference type="NCBI Taxonomy" id="126569"/>
    <lineage>
        <taxon>Bacteria</taxon>
        <taxon>Bacillati</taxon>
        <taxon>Bacillota</taxon>
        <taxon>Bacilli</taxon>
        <taxon>Bacillales</taxon>
        <taxon>Paenibacillaceae</taxon>
        <taxon>Paenibacillus</taxon>
    </lineage>
</organism>
<dbReference type="PANTHER" id="PTHR31632:SF2">
    <property type="entry name" value="PLASMA MEMBRANE IRON PERMEASE"/>
    <property type="match status" value="1"/>
</dbReference>
<feature type="transmembrane region" description="Helical" evidence="6">
    <location>
        <begin position="405"/>
        <end position="433"/>
    </location>
</feature>
<keyword evidence="4 6" id="KW-1133">Transmembrane helix</keyword>
<comment type="similarity">
    <text evidence="2">Belongs to the oxidase-dependent Fe transporter (OFeT) (TC 9.A.10.1) family.</text>
</comment>
<feature type="transmembrane region" description="Helical" evidence="6">
    <location>
        <begin position="372"/>
        <end position="393"/>
    </location>
</feature>
<dbReference type="PANTHER" id="PTHR31632">
    <property type="entry name" value="IRON TRANSPORTER FTH1"/>
    <property type="match status" value="1"/>
</dbReference>
<evidence type="ECO:0000256" key="1">
    <source>
        <dbReference type="ARBA" id="ARBA00004141"/>
    </source>
</evidence>
<keyword evidence="3 6" id="KW-0812">Transmembrane</keyword>
<evidence type="ECO:0000256" key="5">
    <source>
        <dbReference type="ARBA" id="ARBA00023136"/>
    </source>
</evidence>
<evidence type="ECO:0000256" key="6">
    <source>
        <dbReference type="SAM" id="Phobius"/>
    </source>
</evidence>
<evidence type="ECO:0000256" key="2">
    <source>
        <dbReference type="ARBA" id="ARBA00008333"/>
    </source>
</evidence>
<feature type="transmembrane region" description="Helical" evidence="6">
    <location>
        <begin position="453"/>
        <end position="472"/>
    </location>
</feature>
<evidence type="ECO:0000313" key="8">
    <source>
        <dbReference type="EMBL" id="GLX66934.1"/>
    </source>
</evidence>
<evidence type="ECO:0000256" key="4">
    <source>
        <dbReference type="ARBA" id="ARBA00022989"/>
    </source>
</evidence>
<dbReference type="Pfam" id="PF03239">
    <property type="entry name" value="FTR1"/>
    <property type="match status" value="1"/>
</dbReference>
<comment type="caution">
    <text evidence="8">The sequence shown here is derived from an EMBL/GenBank/DDBJ whole genome shotgun (WGS) entry which is preliminary data.</text>
</comment>
<feature type="transmembrane region" description="Helical" evidence="6">
    <location>
        <begin position="334"/>
        <end position="352"/>
    </location>
</feature>
<reference evidence="8 9" key="1">
    <citation type="submission" date="2023-03" db="EMBL/GenBank/DDBJ databases">
        <title>Draft genome sequence of the bacteria which degrade cell wall of Tricholomamatutake.</title>
        <authorList>
            <person name="Konishi Y."/>
            <person name="Fukuta Y."/>
            <person name="Shirasaka N."/>
        </authorList>
    </citation>
    <scope>NUCLEOTIDE SEQUENCE [LARGE SCALE GENOMIC DNA]</scope>
    <source>
        <strain evidence="9">mu1</strain>
    </source>
</reference>
<name>A0ABQ6G7L2_9BACL</name>
<dbReference type="RefSeq" id="WP_284237650.1">
    <property type="nucleotide sequence ID" value="NZ_BSSQ01000005.1"/>
</dbReference>
<feature type="transmembrane region" description="Helical" evidence="6">
    <location>
        <begin position="260"/>
        <end position="283"/>
    </location>
</feature>
<evidence type="ECO:0008006" key="10">
    <source>
        <dbReference type="Google" id="ProtNLM"/>
    </source>
</evidence>
<feature type="signal peptide" evidence="7">
    <location>
        <begin position="1"/>
        <end position="23"/>
    </location>
</feature>
<protein>
    <recommendedName>
        <fullName evidence="10">Iron permease</fullName>
    </recommendedName>
</protein>
<accession>A0ABQ6G7L2</accession>
<feature type="chain" id="PRO_5046106083" description="Iron permease" evidence="7">
    <location>
        <begin position="24"/>
        <end position="487"/>
    </location>
</feature>
<dbReference type="EMBL" id="BSSQ01000005">
    <property type="protein sequence ID" value="GLX66934.1"/>
    <property type="molecule type" value="Genomic_DNA"/>
</dbReference>
<evidence type="ECO:0000256" key="3">
    <source>
        <dbReference type="ARBA" id="ARBA00022692"/>
    </source>
</evidence>
<dbReference type="Proteomes" id="UP001157114">
    <property type="component" value="Unassembled WGS sequence"/>
</dbReference>
<gene>
    <name evidence="8" type="ORF">MU1_12780</name>
</gene>
<evidence type="ECO:0000313" key="9">
    <source>
        <dbReference type="Proteomes" id="UP001157114"/>
    </source>
</evidence>
<feature type="transmembrane region" description="Helical" evidence="6">
    <location>
        <begin position="295"/>
        <end position="314"/>
    </location>
</feature>
<dbReference type="InterPro" id="IPR004923">
    <property type="entry name" value="FTR1/Fip1/EfeU"/>
</dbReference>